<dbReference type="EMBL" id="BIMW01000075">
    <property type="protein sequence ID" value="GCE93611.1"/>
    <property type="molecule type" value="Genomic_DNA"/>
</dbReference>
<reference evidence="10 11" key="1">
    <citation type="journal article" date="2019" name="J Genomics">
        <title>The Draft Genome of a Hydrogen-producing Cyanobacterium, Arthrospira platensis NIES-46.</title>
        <authorList>
            <person name="Suzuki S."/>
            <person name="Yamaguchi H."/>
            <person name="Kawachi M."/>
        </authorList>
    </citation>
    <scope>NUCLEOTIDE SEQUENCE [LARGE SCALE GENOMIC DNA]</scope>
    <source>
        <strain evidence="10 11">NIES-46</strain>
    </source>
</reference>
<comment type="caution">
    <text evidence="10">The sequence shown here is derived from an EMBL/GenBank/DDBJ whole genome shotgun (WGS) entry which is preliminary data.</text>
</comment>
<dbReference type="InterPro" id="IPR051939">
    <property type="entry name" value="Glycosyltr_41/O-GlcNAc_trsf"/>
</dbReference>
<evidence type="ECO:0000256" key="5">
    <source>
        <dbReference type="ARBA" id="ARBA00022679"/>
    </source>
</evidence>
<protein>
    <recommendedName>
        <fullName evidence="3">protein O-GlcNAc transferase</fullName>
        <ecNumber evidence="3">2.4.1.255</ecNumber>
    </recommendedName>
</protein>
<dbReference type="PROSITE" id="PS50005">
    <property type="entry name" value="TPR"/>
    <property type="match status" value="1"/>
</dbReference>
<dbReference type="EC" id="2.4.1.255" evidence="3"/>
<sequence length="759" mass="87625">MSQHQLNSRIIGIVKMTSDLVAEMRQQAQKYLDNCQYQQAIRYYEAAIEAEPNNKYYYFYLGLMLLLEGQEEEAQITWLLAINEEDIEPVEYWSDELSNILDTEANRQAQLSNYQLAWVIRQHLRELNPTDINNLLALIDLSIAINAYTPDIIKDYGIIDILQNSSLSENINQDLLIRVTEKVLQVATLEPSSLELLTAIIPYVTNEEEFIRVIIDIACDLARTAHEHLQAIKLCQMGLQLAPRSRALINSVAAIFTDMGDYAQGIEYAQRAYSVVETIPEKLCQSFSILKALLTAGGYWDKLWDFWEQHKLLIDQLIVEHPKNLGTSSMGVCLYTTSFYFPYIVDNPRENITIRQQICQVCQSNVEIAFPELITKFRGRHTSLRQGVQPSPRKLKIGYVSSCFRRHSVGWLARSLWKYGDRHNFEIYTYMTESRVFYDQIQEWYIANSDHIHKYSSVKLELAEQIYADQIDILVDLDSLTTSNMSAIMALKPAPIQVTWLGWDASAVPTVDYFIADPYVLPENAQEYYQETIWRLPQTYLAVDGFEVSVPTITRADLAIPDDAIVYLGLQRGPKYNPHIAKLQLEILREVPNSYFLVKGFGQQDSLNQFFFDIANQQGITRERIKFIAPVKWEEEHRANLLIADVVLDTYPYNGATTTMETLWMGIPLVTRVGEQFAARNSYTMMMNAGITEGIAWTDEEYVEWGVRLGTDERLRQDISWKLHKSRRTAPLWNGKQFTRDMEKAYQEMWQRYIDGGGC</sequence>
<feature type="domain" description="O-GlcNAc transferase C-terminal" evidence="9">
    <location>
        <begin position="551"/>
        <end position="742"/>
    </location>
</feature>
<evidence type="ECO:0000256" key="6">
    <source>
        <dbReference type="ARBA" id="ARBA00022737"/>
    </source>
</evidence>
<evidence type="ECO:0000256" key="1">
    <source>
        <dbReference type="ARBA" id="ARBA00004922"/>
    </source>
</evidence>
<comment type="pathway">
    <text evidence="1">Protein modification; protein glycosylation.</text>
</comment>
<gene>
    <name evidence="10" type="ORF">NIES46_16630</name>
</gene>
<evidence type="ECO:0000256" key="4">
    <source>
        <dbReference type="ARBA" id="ARBA00022676"/>
    </source>
</evidence>
<evidence type="ECO:0000313" key="11">
    <source>
        <dbReference type="Proteomes" id="UP000326169"/>
    </source>
</evidence>
<dbReference type="Pfam" id="PF13844">
    <property type="entry name" value="Glyco_transf_41"/>
    <property type="match status" value="2"/>
</dbReference>
<feature type="repeat" description="TPR" evidence="8">
    <location>
        <begin position="21"/>
        <end position="54"/>
    </location>
</feature>
<dbReference type="Gene3D" id="1.25.40.10">
    <property type="entry name" value="Tetratricopeptide repeat domain"/>
    <property type="match status" value="1"/>
</dbReference>
<keyword evidence="7 8" id="KW-0802">TPR repeat</keyword>
<evidence type="ECO:0000313" key="10">
    <source>
        <dbReference type="EMBL" id="GCE93611.1"/>
    </source>
</evidence>
<dbReference type="InterPro" id="IPR011990">
    <property type="entry name" value="TPR-like_helical_dom_sf"/>
</dbReference>
<dbReference type="SUPFAM" id="SSF48452">
    <property type="entry name" value="TPR-like"/>
    <property type="match status" value="1"/>
</dbReference>
<name>A0A5M3T6X9_LIMPL</name>
<evidence type="ECO:0000259" key="9">
    <source>
        <dbReference type="Pfam" id="PF13844"/>
    </source>
</evidence>
<evidence type="ECO:0000256" key="3">
    <source>
        <dbReference type="ARBA" id="ARBA00011970"/>
    </source>
</evidence>
<comment type="similarity">
    <text evidence="2">Belongs to the glycosyltransferase 41 family. O-GlcNAc transferase subfamily.</text>
</comment>
<proteinExistence type="inferred from homology"/>
<dbReference type="SMART" id="SM00028">
    <property type="entry name" value="TPR"/>
    <property type="match status" value="2"/>
</dbReference>
<dbReference type="PANTHER" id="PTHR44835:SF1">
    <property type="entry name" value="PROTEIN O-GLCNAC TRANSFERASE"/>
    <property type="match status" value="1"/>
</dbReference>
<accession>A0A5M3T6X9</accession>
<keyword evidence="6" id="KW-0677">Repeat</keyword>
<dbReference type="InterPro" id="IPR029489">
    <property type="entry name" value="OGT/SEC/SPY_C"/>
</dbReference>
<organism evidence="10 11">
    <name type="scientific">Limnospira platensis NIES-46</name>
    <dbReference type="NCBI Taxonomy" id="1236695"/>
    <lineage>
        <taxon>Bacteria</taxon>
        <taxon>Bacillati</taxon>
        <taxon>Cyanobacteriota</taxon>
        <taxon>Cyanophyceae</taxon>
        <taxon>Oscillatoriophycideae</taxon>
        <taxon>Oscillatoriales</taxon>
        <taxon>Sirenicapillariaceae</taxon>
        <taxon>Limnospira</taxon>
    </lineage>
</organism>
<dbReference type="Gene3D" id="3.40.50.2000">
    <property type="entry name" value="Glycogen Phosphorylase B"/>
    <property type="match status" value="1"/>
</dbReference>
<keyword evidence="5" id="KW-0808">Transferase</keyword>
<evidence type="ECO:0000256" key="7">
    <source>
        <dbReference type="ARBA" id="ARBA00022803"/>
    </source>
</evidence>
<dbReference type="Proteomes" id="UP000326169">
    <property type="component" value="Unassembled WGS sequence"/>
</dbReference>
<dbReference type="Gene3D" id="3.40.50.11380">
    <property type="match status" value="1"/>
</dbReference>
<feature type="domain" description="O-GlcNAc transferase C-terminal" evidence="9">
    <location>
        <begin position="387"/>
        <end position="544"/>
    </location>
</feature>
<dbReference type="InterPro" id="IPR019734">
    <property type="entry name" value="TPR_rpt"/>
</dbReference>
<keyword evidence="4" id="KW-0328">Glycosyltransferase</keyword>
<dbReference type="PANTHER" id="PTHR44835">
    <property type="entry name" value="UDP-N-ACETYLGLUCOSAMINE--PEPTIDE N-ACETYLGLUCOSAMINYLTRANSFERASE SPINDLY-RELATED"/>
    <property type="match status" value="1"/>
</dbReference>
<keyword evidence="11" id="KW-1185">Reference proteome</keyword>
<evidence type="ECO:0000256" key="2">
    <source>
        <dbReference type="ARBA" id="ARBA00005386"/>
    </source>
</evidence>
<evidence type="ECO:0000256" key="8">
    <source>
        <dbReference type="PROSITE-ProRule" id="PRU00339"/>
    </source>
</evidence>